<dbReference type="GeneID" id="5726075"/>
<evidence type="ECO:0000313" key="5">
    <source>
        <dbReference type="EMBL" id="PNW74565.1"/>
    </source>
</evidence>
<evidence type="ECO:0000313" key="6">
    <source>
        <dbReference type="Proteomes" id="UP000006906"/>
    </source>
</evidence>
<evidence type="ECO:0000256" key="2">
    <source>
        <dbReference type="ARBA" id="ARBA00022737"/>
    </source>
</evidence>
<dbReference type="GO" id="GO:0043161">
    <property type="term" value="P:proteasome-mediated ubiquitin-dependent protein catabolic process"/>
    <property type="evidence" value="ECO:0000318"/>
    <property type="project" value="GO_Central"/>
</dbReference>
<accession>A0A2K3D224</accession>
<dbReference type="SUPFAM" id="SSF50978">
    <property type="entry name" value="WD40 repeat-like"/>
    <property type="match status" value="1"/>
</dbReference>
<dbReference type="KEGG" id="cre:CHLRE_12g495650v5"/>
<evidence type="ECO:0000256" key="1">
    <source>
        <dbReference type="ARBA" id="ARBA00022574"/>
    </source>
</evidence>
<dbReference type="PaxDb" id="3055-EDO97992"/>
<dbReference type="Pfam" id="PF00400">
    <property type="entry name" value="WD40"/>
    <property type="match status" value="3"/>
</dbReference>
<keyword evidence="1 3" id="KW-0853">WD repeat</keyword>
<organism evidence="5 6">
    <name type="scientific">Chlamydomonas reinhardtii</name>
    <name type="common">Chlamydomonas smithii</name>
    <dbReference type="NCBI Taxonomy" id="3055"/>
    <lineage>
        <taxon>Eukaryota</taxon>
        <taxon>Viridiplantae</taxon>
        <taxon>Chlorophyta</taxon>
        <taxon>core chlorophytes</taxon>
        <taxon>Chlorophyceae</taxon>
        <taxon>CS clade</taxon>
        <taxon>Chlamydomonadales</taxon>
        <taxon>Chlamydomonadaceae</taxon>
        <taxon>Chlamydomonas</taxon>
    </lineage>
</organism>
<feature type="repeat" description="WD" evidence="3">
    <location>
        <begin position="348"/>
        <end position="379"/>
    </location>
</feature>
<dbReference type="ExpressionAtlas" id="A0A2K3D224">
    <property type="expression patterns" value="baseline and differential"/>
</dbReference>
<dbReference type="SMART" id="SM00320">
    <property type="entry name" value="WD40"/>
    <property type="match status" value="3"/>
</dbReference>
<dbReference type="InterPro" id="IPR001680">
    <property type="entry name" value="WD40_rpt"/>
</dbReference>
<dbReference type="EMBL" id="CM008973">
    <property type="protein sequence ID" value="PNW74565.1"/>
    <property type="molecule type" value="Genomic_DNA"/>
</dbReference>
<feature type="region of interest" description="Disordered" evidence="4">
    <location>
        <begin position="293"/>
        <end position="317"/>
    </location>
</feature>
<evidence type="ECO:0000256" key="4">
    <source>
        <dbReference type="SAM" id="MobiDB-lite"/>
    </source>
</evidence>
<keyword evidence="6" id="KW-1185">Reference proteome</keyword>
<dbReference type="InterPro" id="IPR019775">
    <property type="entry name" value="WD40_repeat_CS"/>
</dbReference>
<dbReference type="PROSITE" id="PS00678">
    <property type="entry name" value="WD_REPEATS_1"/>
    <property type="match status" value="1"/>
</dbReference>
<reference evidence="5 6" key="1">
    <citation type="journal article" date="2007" name="Science">
        <title>The Chlamydomonas genome reveals the evolution of key animal and plant functions.</title>
        <authorList>
            <person name="Merchant S.S."/>
            <person name="Prochnik S.E."/>
            <person name="Vallon O."/>
            <person name="Harris E.H."/>
            <person name="Karpowicz S.J."/>
            <person name="Witman G.B."/>
            <person name="Terry A."/>
            <person name="Salamov A."/>
            <person name="Fritz-Laylin L.K."/>
            <person name="Marechal-Drouard L."/>
            <person name="Marshall W.F."/>
            <person name="Qu L.H."/>
            <person name="Nelson D.R."/>
            <person name="Sanderfoot A.A."/>
            <person name="Spalding M.H."/>
            <person name="Kapitonov V.V."/>
            <person name="Ren Q."/>
            <person name="Ferris P."/>
            <person name="Lindquist E."/>
            <person name="Shapiro H."/>
            <person name="Lucas S.M."/>
            <person name="Grimwood J."/>
            <person name="Schmutz J."/>
            <person name="Cardol P."/>
            <person name="Cerutti H."/>
            <person name="Chanfreau G."/>
            <person name="Chen C.L."/>
            <person name="Cognat V."/>
            <person name="Croft M.T."/>
            <person name="Dent R."/>
            <person name="Dutcher S."/>
            <person name="Fernandez E."/>
            <person name="Fukuzawa H."/>
            <person name="Gonzalez-Ballester D."/>
            <person name="Gonzalez-Halphen D."/>
            <person name="Hallmann A."/>
            <person name="Hanikenne M."/>
            <person name="Hippler M."/>
            <person name="Inwood W."/>
            <person name="Jabbari K."/>
            <person name="Kalanon M."/>
            <person name="Kuras R."/>
            <person name="Lefebvre P.A."/>
            <person name="Lemaire S.D."/>
            <person name="Lobanov A.V."/>
            <person name="Lohr M."/>
            <person name="Manuell A."/>
            <person name="Meier I."/>
            <person name="Mets L."/>
            <person name="Mittag M."/>
            <person name="Mittelmeier T."/>
            <person name="Moroney J.V."/>
            <person name="Moseley J."/>
            <person name="Napoli C."/>
            <person name="Nedelcu A.M."/>
            <person name="Niyogi K."/>
            <person name="Novoselov S.V."/>
            <person name="Paulsen I.T."/>
            <person name="Pazour G."/>
            <person name="Purton S."/>
            <person name="Ral J.P."/>
            <person name="Riano-Pachon D.M."/>
            <person name="Riekhof W."/>
            <person name="Rymarquis L."/>
            <person name="Schroda M."/>
            <person name="Stern D."/>
            <person name="Umen J."/>
            <person name="Willows R."/>
            <person name="Wilson N."/>
            <person name="Zimmer S.L."/>
            <person name="Allmer J."/>
            <person name="Balk J."/>
            <person name="Bisova K."/>
            <person name="Chen C.J."/>
            <person name="Elias M."/>
            <person name="Gendler K."/>
            <person name="Hauser C."/>
            <person name="Lamb M.R."/>
            <person name="Ledford H."/>
            <person name="Long J.C."/>
            <person name="Minagawa J."/>
            <person name="Page M.D."/>
            <person name="Pan J."/>
            <person name="Pootakham W."/>
            <person name="Roje S."/>
            <person name="Rose A."/>
            <person name="Stahlberg E."/>
            <person name="Terauchi A.M."/>
            <person name="Yang P."/>
            <person name="Ball S."/>
            <person name="Bowler C."/>
            <person name="Dieckmann C.L."/>
            <person name="Gladyshev V.N."/>
            <person name="Green P."/>
            <person name="Jorgensen R."/>
            <person name="Mayfield S."/>
            <person name="Mueller-Roeber B."/>
            <person name="Rajamani S."/>
            <person name="Sayre R.T."/>
            <person name="Brokstein P."/>
            <person name="Dubchak I."/>
            <person name="Goodstein D."/>
            <person name="Hornick L."/>
            <person name="Huang Y.W."/>
            <person name="Jhaveri J."/>
            <person name="Luo Y."/>
            <person name="Martinez D."/>
            <person name="Ngau W.C."/>
            <person name="Otillar B."/>
            <person name="Poliakov A."/>
            <person name="Porter A."/>
            <person name="Szajkowski L."/>
            <person name="Werner G."/>
            <person name="Zhou K."/>
            <person name="Grigoriev I.V."/>
            <person name="Rokhsar D.S."/>
            <person name="Grossman A.R."/>
        </authorList>
    </citation>
    <scope>NUCLEOTIDE SEQUENCE [LARGE SCALE GENOMIC DNA]</scope>
    <source>
        <strain evidence="6">CC-503</strain>
    </source>
</reference>
<protein>
    <recommendedName>
        <fullName evidence="7">Guanine nucleotide-binding protein subunit beta-like protein</fullName>
    </recommendedName>
</protein>
<dbReference type="PROSITE" id="PS50294">
    <property type="entry name" value="WD_REPEATS_REGION"/>
    <property type="match status" value="1"/>
</dbReference>
<proteinExistence type="predicted"/>
<dbReference type="InterPro" id="IPR036322">
    <property type="entry name" value="WD40_repeat_dom_sf"/>
</dbReference>
<dbReference type="PROSITE" id="PS50082">
    <property type="entry name" value="WD_REPEATS_2"/>
    <property type="match status" value="3"/>
</dbReference>
<keyword evidence="2" id="KW-0677">Repeat</keyword>
<dbReference type="InterPro" id="IPR015943">
    <property type="entry name" value="WD40/YVTN_repeat-like_dom_sf"/>
</dbReference>
<evidence type="ECO:0000256" key="3">
    <source>
        <dbReference type="PROSITE-ProRule" id="PRU00221"/>
    </source>
</evidence>
<dbReference type="STRING" id="3055.A0A2K3D224"/>
<dbReference type="GO" id="GO:0080008">
    <property type="term" value="C:Cul4-RING E3 ubiquitin ligase complex"/>
    <property type="evidence" value="ECO:0000318"/>
    <property type="project" value="GO_Central"/>
</dbReference>
<name>A0A2K3D224_CHLRE</name>
<dbReference type="Gramene" id="PNW74565">
    <property type="protein sequence ID" value="PNW74565"/>
    <property type="gene ID" value="CHLRE_12g495650v5"/>
</dbReference>
<dbReference type="InterPro" id="IPR051859">
    <property type="entry name" value="DCAF"/>
</dbReference>
<dbReference type="Proteomes" id="UP000006906">
    <property type="component" value="Chromosome 12"/>
</dbReference>
<dbReference type="AlphaFoldDB" id="A0A2K3D224"/>
<feature type="compositionally biased region" description="Low complexity" evidence="4">
    <location>
        <begin position="304"/>
        <end position="317"/>
    </location>
</feature>
<dbReference type="PANTHER" id="PTHR19847:SF7">
    <property type="entry name" value="DDB1- AND CUL4-ASSOCIATED FACTOR 11"/>
    <property type="match status" value="1"/>
</dbReference>
<dbReference type="PANTHER" id="PTHR19847">
    <property type="entry name" value="DDB1- AND CUL4-ASSOCIATED FACTOR 11"/>
    <property type="match status" value="1"/>
</dbReference>
<dbReference type="InParanoid" id="A0A2K3D224"/>
<gene>
    <name evidence="5" type="ORF">CHLRE_12g495650v5</name>
</gene>
<dbReference type="RefSeq" id="XP_042917993.1">
    <property type="nucleotide sequence ID" value="XM_043067994.1"/>
</dbReference>
<dbReference type="Gene3D" id="2.130.10.10">
    <property type="entry name" value="YVTN repeat-like/Quinoprotein amine dehydrogenase"/>
    <property type="match status" value="2"/>
</dbReference>
<evidence type="ECO:0008006" key="7">
    <source>
        <dbReference type="Google" id="ProtNLM"/>
    </source>
</evidence>
<feature type="repeat" description="WD" evidence="3">
    <location>
        <begin position="562"/>
        <end position="601"/>
    </location>
</feature>
<feature type="repeat" description="WD" evidence="3">
    <location>
        <begin position="521"/>
        <end position="551"/>
    </location>
</feature>
<dbReference type="OMA" id="DSLEVMC"/>
<sequence>MKITIELEIQPDEVGLASELLSTLRTLTDHVTVKPAASAPAANGVAPAPAAPAALAPAPTPAPVAAPAAPAAAPAAAAAAALPPLPPGVPQAFTSIVPRLGNPATQLQAIADAVATLSGAGEQTDTAIEDLVEALDAQVFQSPDVIGNPAGVMPYMALYQRLPEDLQPRLRDKLVPRVLKALTRKRPINADRTQFFLYADAFATLVKFEAVAMPGAVQTLQRLLGKQDTRCAGITMLGKTVEYCGEQLLRAPEATLGGLWRATEGCTEEAFRYDLQYIFTTLQALLPPNSPLPGLGAAPPPEPEAAGAAPAAAPGAAASSGPVAAPAAAAAPPATNPTLKSVQHVGVYSGHASNVFTLAYDAANGALASGSQDGHVIVWGPDGQPANRMDFSTHFICSLDFLPRTGTLLAAGVSTDTSGLMPSCVATFSPPAGRARGVPWPSRGRVPSARPGGMMSFARALGGEGELMAVGENMSGTALATNAPGQDVVSLYDLARGSPMEQLQPLLMWAEHRDMVTCGSAWHANPHVFVSGGRDYCIKVWDTRTPQSVGEFGTLDSASGRVMAHTDMVTCLDTTDSLLISTSTDASMCVWDFRQLSMAHGTAAAQLVKMQIDQQPCLKAAVSGAPHSRLAAISTYQGLYVMDLTDMTAPATLMVPPLSDGRPFVYYHDIRWAGAPNAPGQPLLFGASADPRIDLFSVSF</sequence>
<dbReference type="OrthoDB" id="1068471at2759"/>